<dbReference type="Proteomes" id="UP000240493">
    <property type="component" value="Unassembled WGS sequence"/>
</dbReference>
<reference evidence="1 2" key="1">
    <citation type="submission" date="2016-07" db="EMBL/GenBank/DDBJ databases">
        <title>Multiple horizontal gene transfer events from other fungi enriched the ability of initially mycotrophic Trichoderma (Ascomycota) to feed on dead plant biomass.</title>
        <authorList>
            <consortium name="DOE Joint Genome Institute"/>
            <person name="Aerts A."/>
            <person name="Atanasova L."/>
            <person name="Chenthamara K."/>
            <person name="Zhang J."/>
            <person name="Grujic M."/>
            <person name="Henrissat B."/>
            <person name="Kuo A."/>
            <person name="Salamov A."/>
            <person name="Lipzen A."/>
            <person name="Labutti K."/>
            <person name="Barry K."/>
            <person name="Miao Y."/>
            <person name="Rahimi M.J."/>
            <person name="Shen Q."/>
            <person name="Grigoriev I.V."/>
            <person name="Kubicek C.P."/>
            <person name="Druzhinina I.S."/>
        </authorList>
    </citation>
    <scope>NUCLEOTIDE SEQUENCE [LARGE SCALE GENOMIC DNA]</scope>
    <source>
        <strain evidence="1 2">CBS 433.97</strain>
    </source>
</reference>
<keyword evidence="2" id="KW-1185">Reference proteome</keyword>
<evidence type="ECO:0000313" key="1">
    <source>
        <dbReference type="EMBL" id="PTB36099.1"/>
    </source>
</evidence>
<organism evidence="1 2">
    <name type="scientific">Trichoderma asperellum (strain ATCC 204424 / CBS 433.97 / NBRC 101777)</name>
    <dbReference type="NCBI Taxonomy" id="1042311"/>
    <lineage>
        <taxon>Eukaryota</taxon>
        <taxon>Fungi</taxon>
        <taxon>Dikarya</taxon>
        <taxon>Ascomycota</taxon>
        <taxon>Pezizomycotina</taxon>
        <taxon>Sordariomycetes</taxon>
        <taxon>Hypocreomycetidae</taxon>
        <taxon>Hypocreales</taxon>
        <taxon>Hypocreaceae</taxon>
        <taxon>Trichoderma</taxon>
    </lineage>
</organism>
<proteinExistence type="predicted"/>
<protein>
    <submittedName>
        <fullName evidence="1">Uncharacterized protein</fullName>
    </submittedName>
</protein>
<dbReference type="OrthoDB" id="73875at2759"/>
<gene>
    <name evidence="1" type="ORF">M441DRAFT_93236</name>
</gene>
<accession>A0A2T3YU90</accession>
<evidence type="ECO:0000313" key="2">
    <source>
        <dbReference type="Proteomes" id="UP000240493"/>
    </source>
</evidence>
<sequence>MKTTTITVAPFTINEIPFWPITVAKTGGNAYLSPMQSIAPPTFGLTLPQSEATFPIIVISFDNSHVVTVVPQPTATSINPPGTSIPILTYSDGEAPSNGGCSSGGDTTGCRKIDCSLFGFGNKCEFFGCDGGCRLGFCRGSCGPLDCGPGCGPGNCLQAGGGGGSEEEETSTSESCSATATASVASFCDYACPEGASTFCATLCTSITIINCEPTAFVNFSRGTVDADAIPLTLLEGSDEAMASTAASVASWLNPLYTSLDLVMTSGTTMTASATAPAVTTSASATTATAISTSSKSTSSSSYCSCDGRYGVALSTKANKPKTTFLVCDVTPALTISTVMPTTTSSETQSASTATSASESTSTGFALFLTTFSASECPIGLACEGNGKWNAVMVDSVWSDEAAVPIKGTWNQYGMVDGSQATFCDQTSTFAIDGDDIKGLSSVSRYGSYACKKEPVPEENTWYDPENTVSYDIVGAWTCFTDICT</sequence>
<dbReference type="EMBL" id="KZ679271">
    <property type="protein sequence ID" value="PTB36099.1"/>
    <property type="molecule type" value="Genomic_DNA"/>
</dbReference>
<name>A0A2T3YU90_TRIA4</name>
<dbReference type="STRING" id="1042311.A0A2T3YU90"/>
<dbReference type="AlphaFoldDB" id="A0A2T3YU90"/>